<keyword evidence="2" id="KW-1185">Reference proteome</keyword>
<evidence type="ECO:0000313" key="2">
    <source>
        <dbReference type="Proteomes" id="UP000198846"/>
    </source>
</evidence>
<dbReference type="STRING" id="283786.SAMN04487990_101223"/>
<dbReference type="EMBL" id="FNQK01000001">
    <property type="protein sequence ID" value="SDZ75039.1"/>
    <property type="molecule type" value="Genomic_DNA"/>
</dbReference>
<reference evidence="1 2" key="1">
    <citation type="submission" date="2016-10" db="EMBL/GenBank/DDBJ databases">
        <authorList>
            <person name="de Groot N.N."/>
        </authorList>
    </citation>
    <scope>NUCLEOTIDE SEQUENCE [LARGE SCALE GENOMIC DNA]</scope>
    <source>
        <strain evidence="1 2">DSM 23842</strain>
    </source>
</reference>
<sequence length="209" mass="24842">MKYLVYITIILLNFNSCKAQKKAKMEQEIIIPKITKEFETFDIKSYNEEKINGKLHKYKNEELYIYIDYSKGYSKAVYADNNYFNSTKNYFRNGNIEIKGISFNNGSEYGIWYEFNKEGKLIKEINTDEGYNFGWKDILEYCYKNDIKLDKGYPKQGGIKTEIYKNEENDKKVWLITYYNYKKKQYLSITLDGKTGLLLKEKEIALDAN</sequence>
<protein>
    <recommendedName>
        <fullName evidence="3">MORN repeat variant</fullName>
    </recommendedName>
</protein>
<gene>
    <name evidence="1" type="ORF">SAMN04487990_101223</name>
</gene>
<accession>A0A1H3VJU1</accession>
<dbReference type="Proteomes" id="UP000198846">
    <property type="component" value="Unassembled WGS sequence"/>
</dbReference>
<proteinExistence type="predicted"/>
<evidence type="ECO:0000313" key="1">
    <source>
        <dbReference type="EMBL" id="SDZ75039.1"/>
    </source>
</evidence>
<evidence type="ECO:0008006" key="3">
    <source>
        <dbReference type="Google" id="ProtNLM"/>
    </source>
</evidence>
<name>A0A1H3VJU1_BIZPA</name>
<dbReference type="AlphaFoldDB" id="A0A1H3VJU1"/>
<organism evidence="1 2">
    <name type="scientific">Bizionia paragorgiae</name>
    <dbReference type="NCBI Taxonomy" id="283786"/>
    <lineage>
        <taxon>Bacteria</taxon>
        <taxon>Pseudomonadati</taxon>
        <taxon>Bacteroidota</taxon>
        <taxon>Flavobacteriia</taxon>
        <taxon>Flavobacteriales</taxon>
        <taxon>Flavobacteriaceae</taxon>
        <taxon>Bizionia</taxon>
    </lineage>
</organism>